<dbReference type="GO" id="GO:0016020">
    <property type="term" value="C:membrane"/>
    <property type="evidence" value="ECO:0007669"/>
    <property type="project" value="UniProtKB-SubCell"/>
</dbReference>
<dbReference type="PANTHER" id="PTHR31392:SF1">
    <property type="entry name" value="ALPHA-1,3-MANNOSYLTRANSFERASE MNN1-RELATED"/>
    <property type="match status" value="1"/>
</dbReference>
<organism evidence="11 12">
    <name type="scientific">Fusarium oxysporum f. sp. radicis-cucumerinum</name>
    <dbReference type="NCBI Taxonomy" id="327505"/>
    <lineage>
        <taxon>Eukaryota</taxon>
        <taxon>Fungi</taxon>
        <taxon>Dikarya</taxon>
        <taxon>Ascomycota</taxon>
        <taxon>Pezizomycotina</taxon>
        <taxon>Sordariomycetes</taxon>
        <taxon>Hypocreomycetidae</taxon>
        <taxon>Hypocreales</taxon>
        <taxon>Nectriaceae</taxon>
        <taxon>Fusarium</taxon>
        <taxon>Fusarium oxysporum species complex</taxon>
    </lineage>
</organism>
<keyword evidence="8 10" id="KW-0472">Membrane</keyword>
<dbReference type="Pfam" id="PF11051">
    <property type="entry name" value="Mannosyl_trans3"/>
    <property type="match status" value="1"/>
</dbReference>
<accession>A0A2H3FZ32</accession>
<feature type="transmembrane region" description="Helical" evidence="10">
    <location>
        <begin position="21"/>
        <end position="40"/>
    </location>
</feature>
<evidence type="ECO:0000313" key="12">
    <source>
        <dbReference type="Proteomes" id="UP000219602"/>
    </source>
</evidence>
<dbReference type="InterPro" id="IPR029044">
    <property type="entry name" value="Nucleotide-diphossugar_trans"/>
</dbReference>
<dbReference type="AlphaFoldDB" id="A0A2H3FZ32"/>
<reference evidence="11 12" key="2">
    <citation type="journal article" date="2017" name="Sci. Rep.">
        <title>A mobile pathogenicity chromosome in Fusarium oxysporum for infection of multiple cucurbit species.</title>
        <authorList>
            <person name="van Dam P."/>
            <person name="Fokkens L."/>
            <person name="Ayukawa Y."/>
            <person name="van der Gragt M."/>
            <person name="Ter Horst A."/>
            <person name="Brankovics B."/>
            <person name="Houterman P.M."/>
            <person name="Arie T."/>
            <person name="Rep M."/>
        </authorList>
    </citation>
    <scope>NUCLEOTIDE SEQUENCE [LARGE SCALE GENOMIC DNA]</scope>
    <source>
        <strain evidence="11 12">Forc016</strain>
    </source>
</reference>
<evidence type="ECO:0000313" key="11">
    <source>
        <dbReference type="EMBL" id="PCD23546.1"/>
    </source>
</evidence>
<evidence type="ECO:0000256" key="7">
    <source>
        <dbReference type="ARBA" id="ARBA00022989"/>
    </source>
</evidence>
<dbReference type="SUPFAM" id="SSF53448">
    <property type="entry name" value="Nucleotide-diphospho-sugar transferases"/>
    <property type="match status" value="1"/>
</dbReference>
<keyword evidence="6" id="KW-0735">Signal-anchor</keyword>
<gene>
    <name evidence="11" type="ORF">AU210_015066</name>
</gene>
<evidence type="ECO:0000256" key="10">
    <source>
        <dbReference type="SAM" id="Phobius"/>
    </source>
</evidence>
<protein>
    <recommendedName>
        <fullName evidence="13">Alpha-1,3-mannosyltransferase MNT3</fullName>
    </recommendedName>
</protein>
<dbReference type="PANTHER" id="PTHR31392">
    <property type="entry name" value="ALPHA-1,3-MANNOSYLTRANSFERASE MNN1-RELATED"/>
    <property type="match status" value="1"/>
</dbReference>
<dbReference type="GO" id="GO:0006493">
    <property type="term" value="P:protein O-linked glycosylation"/>
    <property type="evidence" value="ECO:0007669"/>
    <property type="project" value="TreeGrafter"/>
</dbReference>
<dbReference type="Proteomes" id="UP000219602">
    <property type="component" value="Chromosome 13"/>
</dbReference>
<evidence type="ECO:0000256" key="1">
    <source>
        <dbReference type="ARBA" id="ARBA00004606"/>
    </source>
</evidence>
<reference evidence="11 12" key="1">
    <citation type="journal article" date="2016" name="Environ. Microbiol.">
        <title>Effector profiles distinguish formae speciales of Fusarium oxysporum.</title>
        <authorList>
            <person name="van Dam P."/>
            <person name="Fokkens L."/>
            <person name="Schmidt S.M."/>
            <person name="Linmans J.H."/>
            <person name="Kistler H.C."/>
            <person name="Ma L.J."/>
            <person name="Rep M."/>
        </authorList>
    </citation>
    <scope>NUCLEOTIDE SEQUENCE [LARGE SCALE GENOMIC DNA]</scope>
    <source>
        <strain evidence="11 12">Forc016</strain>
    </source>
</reference>
<keyword evidence="4" id="KW-0808">Transferase</keyword>
<keyword evidence="3" id="KW-0328">Glycosyltransferase</keyword>
<evidence type="ECO:0000256" key="9">
    <source>
        <dbReference type="ARBA" id="ARBA00023180"/>
    </source>
</evidence>
<keyword evidence="5 10" id="KW-0812">Transmembrane</keyword>
<dbReference type="GO" id="GO:0000033">
    <property type="term" value="F:alpha-1,3-mannosyltransferase activity"/>
    <property type="evidence" value="ECO:0007669"/>
    <property type="project" value="TreeGrafter"/>
</dbReference>
<evidence type="ECO:0008006" key="13">
    <source>
        <dbReference type="Google" id="ProtNLM"/>
    </source>
</evidence>
<evidence type="ECO:0000256" key="6">
    <source>
        <dbReference type="ARBA" id="ARBA00022968"/>
    </source>
</evidence>
<evidence type="ECO:0000256" key="4">
    <source>
        <dbReference type="ARBA" id="ARBA00022679"/>
    </source>
</evidence>
<evidence type="ECO:0000256" key="5">
    <source>
        <dbReference type="ARBA" id="ARBA00022692"/>
    </source>
</evidence>
<dbReference type="GO" id="GO:0005794">
    <property type="term" value="C:Golgi apparatus"/>
    <property type="evidence" value="ECO:0007669"/>
    <property type="project" value="TreeGrafter"/>
</dbReference>
<evidence type="ECO:0000256" key="2">
    <source>
        <dbReference type="ARBA" id="ARBA00009105"/>
    </source>
</evidence>
<dbReference type="STRING" id="327505.A0A2H3FZ32"/>
<proteinExistence type="inferred from homology"/>
<comment type="subcellular location">
    <subcellularLocation>
        <location evidence="1">Membrane</location>
        <topology evidence="1">Single-pass type II membrane protein</topology>
    </subcellularLocation>
</comment>
<comment type="caution">
    <text evidence="11">The sequence shown here is derived from an EMBL/GenBank/DDBJ whole genome shotgun (WGS) entry which is preliminary data.</text>
</comment>
<evidence type="ECO:0000256" key="8">
    <source>
        <dbReference type="ARBA" id="ARBA00023136"/>
    </source>
</evidence>
<comment type="similarity">
    <text evidence="2">Belongs to the MNN1/MNT family.</text>
</comment>
<keyword evidence="9" id="KW-0325">Glycoprotein</keyword>
<dbReference type="InterPro" id="IPR022751">
    <property type="entry name" value="Alpha_mannosyltransferase"/>
</dbReference>
<evidence type="ECO:0000256" key="3">
    <source>
        <dbReference type="ARBA" id="ARBA00022676"/>
    </source>
</evidence>
<name>A0A2H3FZ32_FUSOX</name>
<dbReference type="EMBL" id="MABQ02000011">
    <property type="protein sequence ID" value="PCD23546.1"/>
    <property type="molecule type" value="Genomic_DNA"/>
</dbReference>
<sequence length="457" mass="52217">MSLASAFIVRLGQMFRDPPRALVRLSIFGGLSLLLILITWKGSTSLSYSWTPPISESELKNISQKAKEYAENPVQAPYKSTFWEVGQRSRELSQWLSKSDKLDPTSKVGRQLQDVTEITAQQLFPFLRNPPRNPGSETPLSDLRHSFDRGSRGIIVYAGEDDLPKKERDRIAKLTGATDVEFLDIFTIFDDTSLKLKDGGWAIKAFALLGSHFEEVILLDADAVFIQQPERLYAQTAYIEKGALLFHNRLFWQHAFKERHEWWKDQIKEPSAEMNKSLVWTEDYAEECDSGAVVLNKARVSTLVGLLHVAWQNTYDVREEVTYRQGHGDKESWWLGLELGGSSYEFESHYGSMIGWGESKGANVTMVCSFVIAHTDEKDKLLWYNGSLLKNKRVDPDGYEVPEYWMMDGEWHKGRTKDDMSRMTDTEVLELTDEEKRVLRESIEIAKEVDVALKGAV</sequence>
<keyword evidence="7 10" id="KW-1133">Transmembrane helix</keyword>